<keyword evidence="3" id="KW-1185">Reference proteome</keyword>
<evidence type="ECO:0000256" key="1">
    <source>
        <dbReference type="SAM" id="MobiDB-lite"/>
    </source>
</evidence>
<name>A0A517L3V1_9PEZI</name>
<feature type="region of interest" description="Disordered" evidence="1">
    <location>
        <begin position="1"/>
        <end position="31"/>
    </location>
</feature>
<protein>
    <submittedName>
        <fullName evidence="2">Uncharacterized protein</fullName>
    </submittedName>
</protein>
<gene>
    <name evidence="2" type="ORF">FKW77_008239</name>
</gene>
<dbReference type="AlphaFoldDB" id="A0A517L3V1"/>
<dbReference type="EMBL" id="CP042188">
    <property type="protein sequence ID" value="QDS70308.1"/>
    <property type="molecule type" value="Genomic_DNA"/>
</dbReference>
<reference evidence="2 3" key="1">
    <citation type="submission" date="2019-07" db="EMBL/GenBank/DDBJ databases">
        <title>Finished genome of Venturia effusa.</title>
        <authorList>
            <person name="Young C.A."/>
            <person name="Cox M.P."/>
            <person name="Ganley A.R.D."/>
            <person name="David W.J."/>
        </authorList>
    </citation>
    <scope>NUCLEOTIDE SEQUENCE [LARGE SCALE GENOMIC DNA]</scope>
    <source>
        <strain evidence="3">albino</strain>
    </source>
</reference>
<accession>A0A517L3V1</accession>
<proteinExistence type="predicted"/>
<sequence length="130" mass="14108">MASRAIPSHLKPPGAGNGEAAEFARKHHGKSQSHVVSEAAFILCLPASTTEREGGDPGHMITVTGRGKAYLSFYTFGIKSKKHRAQSPNFKGVFIALRITKLSRMLNESHLTQIKLLNDSFTSSSIPPHL</sequence>
<evidence type="ECO:0000313" key="2">
    <source>
        <dbReference type="EMBL" id="QDS70308.1"/>
    </source>
</evidence>
<dbReference type="Proteomes" id="UP000316270">
    <property type="component" value="Chromosome 4"/>
</dbReference>
<organism evidence="2 3">
    <name type="scientific">Venturia effusa</name>
    <dbReference type="NCBI Taxonomy" id="50376"/>
    <lineage>
        <taxon>Eukaryota</taxon>
        <taxon>Fungi</taxon>
        <taxon>Dikarya</taxon>
        <taxon>Ascomycota</taxon>
        <taxon>Pezizomycotina</taxon>
        <taxon>Dothideomycetes</taxon>
        <taxon>Pleosporomycetidae</taxon>
        <taxon>Venturiales</taxon>
        <taxon>Venturiaceae</taxon>
        <taxon>Venturia</taxon>
    </lineage>
</organism>
<dbReference type="OrthoDB" id="932129at2759"/>
<evidence type="ECO:0000313" key="3">
    <source>
        <dbReference type="Proteomes" id="UP000316270"/>
    </source>
</evidence>